<dbReference type="Gene3D" id="2.60.120.1440">
    <property type="match status" value="1"/>
</dbReference>
<proteinExistence type="predicted"/>
<dbReference type="PANTHER" id="PTHR30273:SF2">
    <property type="entry name" value="PROTEIN FECR"/>
    <property type="match status" value="1"/>
</dbReference>
<evidence type="ECO:0000313" key="5">
    <source>
        <dbReference type="Proteomes" id="UP001556220"/>
    </source>
</evidence>
<dbReference type="Proteomes" id="UP001556220">
    <property type="component" value="Unassembled WGS sequence"/>
</dbReference>
<gene>
    <name evidence="4" type="ORF">ABQJ54_12000</name>
</gene>
<comment type="caution">
    <text evidence="4">The sequence shown here is derived from an EMBL/GenBank/DDBJ whole genome shotgun (WGS) entry which is preliminary data.</text>
</comment>
<dbReference type="Gene3D" id="3.55.50.30">
    <property type="match status" value="1"/>
</dbReference>
<dbReference type="EMBL" id="JBFOHK010000003">
    <property type="protein sequence ID" value="MEW9572475.1"/>
    <property type="molecule type" value="Genomic_DNA"/>
</dbReference>
<evidence type="ECO:0000259" key="2">
    <source>
        <dbReference type="Pfam" id="PF04773"/>
    </source>
</evidence>
<organism evidence="4 5">
    <name type="scientific">Rhodanobacter lycopersici</name>
    <dbReference type="NCBI Taxonomy" id="3162487"/>
    <lineage>
        <taxon>Bacteria</taxon>
        <taxon>Pseudomonadati</taxon>
        <taxon>Pseudomonadota</taxon>
        <taxon>Gammaproteobacteria</taxon>
        <taxon>Lysobacterales</taxon>
        <taxon>Rhodanobacteraceae</taxon>
        <taxon>Rhodanobacter</taxon>
    </lineage>
</organism>
<reference evidence="4 5" key="1">
    <citation type="submission" date="2024-06" db="EMBL/GenBank/DDBJ databases">
        <authorList>
            <person name="Woo H."/>
        </authorList>
    </citation>
    <scope>NUCLEOTIDE SEQUENCE [LARGE SCALE GENOMIC DNA]</scope>
    <source>
        <strain evidence="4 5">Si-c</strain>
    </source>
</reference>
<keyword evidence="1" id="KW-0812">Transmembrane</keyword>
<evidence type="ECO:0000256" key="1">
    <source>
        <dbReference type="SAM" id="Phobius"/>
    </source>
</evidence>
<evidence type="ECO:0000313" key="4">
    <source>
        <dbReference type="EMBL" id="MEW9572475.1"/>
    </source>
</evidence>
<dbReference type="Pfam" id="PF04773">
    <property type="entry name" value="FecR"/>
    <property type="match status" value="1"/>
</dbReference>
<keyword evidence="1" id="KW-0472">Membrane</keyword>
<keyword evidence="1" id="KW-1133">Transmembrane helix</keyword>
<dbReference type="PANTHER" id="PTHR30273">
    <property type="entry name" value="PERIPLASMIC SIGNAL SENSOR AND SIGMA FACTOR ACTIVATOR FECR-RELATED"/>
    <property type="match status" value="1"/>
</dbReference>
<feature type="domain" description="FecR protein" evidence="2">
    <location>
        <begin position="116"/>
        <end position="208"/>
    </location>
</feature>
<dbReference type="InterPro" id="IPR012373">
    <property type="entry name" value="Ferrdict_sens_TM"/>
</dbReference>
<feature type="domain" description="FecR N-terminal" evidence="3">
    <location>
        <begin position="14"/>
        <end position="54"/>
    </location>
</feature>
<dbReference type="InterPro" id="IPR032623">
    <property type="entry name" value="FecR_N"/>
</dbReference>
<dbReference type="PIRSF" id="PIRSF018266">
    <property type="entry name" value="FecR"/>
    <property type="match status" value="1"/>
</dbReference>
<accession>A0ABV3QF95</accession>
<name>A0ABV3QF95_9GAMM</name>
<dbReference type="Pfam" id="PF16220">
    <property type="entry name" value="DUF4880"/>
    <property type="match status" value="1"/>
</dbReference>
<feature type="transmembrane region" description="Helical" evidence="1">
    <location>
        <begin position="84"/>
        <end position="105"/>
    </location>
</feature>
<keyword evidence="5" id="KW-1185">Reference proteome</keyword>
<protein>
    <submittedName>
        <fullName evidence="4">FecR domain-containing protein</fullName>
    </submittedName>
</protein>
<sequence length="335" mass="35852">MANTPNADEQTLLAAADWWTRLRDPHGAEATMEQWLDWTAQDERHLAAFEYVSAFGEQLRTLDAAARRQLLDEFAPPAAPGRRWLPLAAAAAVVLVIGAGFLSWWRFAGDTGAPAVYASATGQNRDIVLADGSKVALGGASRLSVRFGHGGRRVSLEAGEAYFQVVHDAQHPFEVDAGDITVRDIGTAFDVRLTGSRVAVAVTRGQVRVAEPVVGASAPGRTLDAGAGQRVVWDPAAHALSLGTVTPEQAIGWRSNRLEFVDESLAVVIASVNRYSNKPVRLDGADLADLSFTGTVHTDDIEGWLRALPQVFPLQVDMGARAVTLSTSKASVPQR</sequence>
<evidence type="ECO:0000259" key="3">
    <source>
        <dbReference type="Pfam" id="PF16220"/>
    </source>
</evidence>
<dbReference type="RefSeq" id="WP_367854546.1">
    <property type="nucleotide sequence ID" value="NZ_JBFOHK010000003.1"/>
</dbReference>
<dbReference type="InterPro" id="IPR006860">
    <property type="entry name" value="FecR"/>
</dbReference>